<accession>A0ABP7VPB1</accession>
<comment type="caution">
    <text evidence="9">The sequence shown here is derived from an EMBL/GenBank/DDBJ whole genome shotgun (WGS) entry which is preliminary data.</text>
</comment>
<gene>
    <name evidence="9" type="ORF">GCM10022410_15910</name>
</gene>
<feature type="domain" description="RNA polymerase sigma factor 70 region 4 type 2" evidence="8">
    <location>
        <begin position="121"/>
        <end position="168"/>
    </location>
</feature>
<dbReference type="InterPro" id="IPR039425">
    <property type="entry name" value="RNA_pol_sigma-70-like"/>
</dbReference>
<evidence type="ECO:0000313" key="10">
    <source>
        <dbReference type="Proteomes" id="UP001501734"/>
    </source>
</evidence>
<dbReference type="PANTHER" id="PTHR43133:SF60">
    <property type="entry name" value="RNA POLYMERASE SIGMA FACTOR SIGV"/>
    <property type="match status" value="1"/>
</dbReference>
<name>A0ABP7VPB1_9BACI</name>
<dbReference type="Pfam" id="PF08281">
    <property type="entry name" value="Sigma70_r4_2"/>
    <property type="match status" value="1"/>
</dbReference>
<dbReference type="InterPro" id="IPR013325">
    <property type="entry name" value="RNA_pol_sigma_r2"/>
</dbReference>
<dbReference type="Proteomes" id="UP001501734">
    <property type="component" value="Unassembled WGS sequence"/>
</dbReference>
<organism evidence="9 10">
    <name type="scientific">Amphibacillus indicireducens</name>
    <dbReference type="NCBI Taxonomy" id="1076330"/>
    <lineage>
        <taxon>Bacteria</taxon>
        <taxon>Bacillati</taxon>
        <taxon>Bacillota</taxon>
        <taxon>Bacilli</taxon>
        <taxon>Bacillales</taxon>
        <taxon>Bacillaceae</taxon>
        <taxon>Amphibacillus</taxon>
    </lineage>
</organism>
<keyword evidence="3 6" id="KW-0731">Sigma factor</keyword>
<dbReference type="InterPro" id="IPR013324">
    <property type="entry name" value="RNA_pol_sigma_r3/r4-like"/>
</dbReference>
<keyword evidence="4 6" id="KW-0238">DNA-binding</keyword>
<dbReference type="InterPro" id="IPR000838">
    <property type="entry name" value="RNA_pol_sigma70_ECF_CS"/>
</dbReference>
<dbReference type="SUPFAM" id="SSF88659">
    <property type="entry name" value="Sigma3 and sigma4 domains of RNA polymerase sigma factors"/>
    <property type="match status" value="1"/>
</dbReference>
<keyword evidence="2 6" id="KW-0805">Transcription regulation</keyword>
<dbReference type="InterPro" id="IPR013249">
    <property type="entry name" value="RNA_pol_sigma70_r4_t2"/>
</dbReference>
<dbReference type="EMBL" id="BAABDL010000085">
    <property type="protein sequence ID" value="GAA4071105.1"/>
    <property type="molecule type" value="Genomic_DNA"/>
</dbReference>
<evidence type="ECO:0000259" key="7">
    <source>
        <dbReference type="Pfam" id="PF04542"/>
    </source>
</evidence>
<proteinExistence type="inferred from homology"/>
<dbReference type="RefSeq" id="WP_344912000.1">
    <property type="nucleotide sequence ID" value="NZ_BAABDL010000085.1"/>
</dbReference>
<dbReference type="PROSITE" id="PS01063">
    <property type="entry name" value="SIGMA70_ECF"/>
    <property type="match status" value="1"/>
</dbReference>
<evidence type="ECO:0000256" key="1">
    <source>
        <dbReference type="ARBA" id="ARBA00010641"/>
    </source>
</evidence>
<dbReference type="InterPro" id="IPR036388">
    <property type="entry name" value="WH-like_DNA-bd_sf"/>
</dbReference>
<dbReference type="CDD" id="cd06171">
    <property type="entry name" value="Sigma70_r4"/>
    <property type="match status" value="1"/>
</dbReference>
<dbReference type="PANTHER" id="PTHR43133">
    <property type="entry name" value="RNA POLYMERASE ECF-TYPE SIGMA FACTO"/>
    <property type="match status" value="1"/>
</dbReference>
<evidence type="ECO:0000259" key="8">
    <source>
        <dbReference type="Pfam" id="PF08281"/>
    </source>
</evidence>
<keyword evidence="5 6" id="KW-0804">Transcription</keyword>
<evidence type="ECO:0000256" key="3">
    <source>
        <dbReference type="ARBA" id="ARBA00023082"/>
    </source>
</evidence>
<evidence type="ECO:0000256" key="6">
    <source>
        <dbReference type="RuleBase" id="RU000716"/>
    </source>
</evidence>
<dbReference type="Gene3D" id="1.10.1740.10">
    <property type="match status" value="1"/>
</dbReference>
<reference evidence="10" key="1">
    <citation type="journal article" date="2019" name="Int. J. Syst. Evol. Microbiol.">
        <title>The Global Catalogue of Microorganisms (GCM) 10K type strain sequencing project: providing services to taxonomists for standard genome sequencing and annotation.</title>
        <authorList>
            <consortium name="The Broad Institute Genomics Platform"/>
            <consortium name="The Broad Institute Genome Sequencing Center for Infectious Disease"/>
            <person name="Wu L."/>
            <person name="Ma J."/>
        </authorList>
    </citation>
    <scope>NUCLEOTIDE SEQUENCE [LARGE SCALE GENOMIC DNA]</scope>
    <source>
        <strain evidence="10">JCM 17250</strain>
    </source>
</reference>
<dbReference type="Gene3D" id="1.10.10.10">
    <property type="entry name" value="Winged helix-like DNA-binding domain superfamily/Winged helix DNA-binding domain"/>
    <property type="match status" value="1"/>
</dbReference>
<evidence type="ECO:0000256" key="5">
    <source>
        <dbReference type="ARBA" id="ARBA00023163"/>
    </source>
</evidence>
<comment type="similarity">
    <text evidence="1 6">Belongs to the sigma-70 factor family. ECF subfamily.</text>
</comment>
<feature type="domain" description="RNA polymerase sigma-70 region 2" evidence="7">
    <location>
        <begin position="16"/>
        <end position="82"/>
    </location>
</feature>
<evidence type="ECO:0000256" key="2">
    <source>
        <dbReference type="ARBA" id="ARBA00023015"/>
    </source>
</evidence>
<sequence length="176" mass="20809">MYETSEAIDLDFTNYYHEHYNEMYLVAKRVVHSHYSAEDVVQEAYIKAYNNYGHLIEKSKCRAWLRTIVIRTAIDYYRKQSRYETVSVEEGAETGRLLQCPKNDVENELYWRFEQAGLFEKIETLPENMKAVLKLKIDTDGKDQDIADELNISLSAVKTRLHRARKLLKMEFEVVN</sequence>
<dbReference type="SUPFAM" id="SSF88946">
    <property type="entry name" value="Sigma2 domain of RNA polymerase sigma factors"/>
    <property type="match status" value="1"/>
</dbReference>
<evidence type="ECO:0000256" key="4">
    <source>
        <dbReference type="ARBA" id="ARBA00023125"/>
    </source>
</evidence>
<dbReference type="InterPro" id="IPR007627">
    <property type="entry name" value="RNA_pol_sigma70_r2"/>
</dbReference>
<dbReference type="NCBIfam" id="TIGR02937">
    <property type="entry name" value="sigma70-ECF"/>
    <property type="match status" value="1"/>
</dbReference>
<dbReference type="Pfam" id="PF04542">
    <property type="entry name" value="Sigma70_r2"/>
    <property type="match status" value="1"/>
</dbReference>
<evidence type="ECO:0000313" key="9">
    <source>
        <dbReference type="EMBL" id="GAA4071105.1"/>
    </source>
</evidence>
<protein>
    <recommendedName>
        <fullName evidence="6">RNA polymerase sigma factor</fullName>
    </recommendedName>
</protein>
<keyword evidence="10" id="KW-1185">Reference proteome</keyword>
<dbReference type="InterPro" id="IPR014284">
    <property type="entry name" value="RNA_pol_sigma-70_dom"/>
</dbReference>